<keyword evidence="1" id="KW-0812">Transmembrane</keyword>
<dbReference type="RefSeq" id="WP_367958157.1">
    <property type="nucleotide sequence ID" value="NZ_JBAKFH010000003.1"/>
</dbReference>
<feature type="transmembrane region" description="Helical" evidence="1">
    <location>
        <begin position="5"/>
        <end position="24"/>
    </location>
</feature>
<sequence length="56" mass="6043">MIDRIMALIGLLMLGAFLVVVPIFVPHLDLIAVIVGCAVLATYDMWRHVVGKHSGG</sequence>
<organism evidence="2 3">
    <name type="scientific">Spiribacter pallidus</name>
    <dbReference type="NCBI Taxonomy" id="1987936"/>
    <lineage>
        <taxon>Bacteria</taxon>
        <taxon>Pseudomonadati</taxon>
        <taxon>Pseudomonadota</taxon>
        <taxon>Gammaproteobacteria</taxon>
        <taxon>Chromatiales</taxon>
        <taxon>Ectothiorhodospiraceae</taxon>
        <taxon>Spiribacter</taxon>
    </lineage>
</organism>
<evidence type="ECO:0008006" key="4">
    <source>
        <dbReference type="Google" id="ProtNLM"/>
    </source>
</evidence>
<keyword evidence="1" id="KW-1133">Transmembrane helix</keyword>
<keyword evidence="1" id="KW-0472">Membrane</keyword>
<dbReference type="EMBL" id="JBAKFM010000001">
    <property type="protein sequence ID" value="MEX0468340.1"/>
    <property type="molecule type" value="Genomic_DNA"/>
</dbReference>
<gene>
    <name evidence="2" type="ORF">V6X73_01140</name>
</gene>
<keyword evidence="3" id="KW-1185">Reference proteome</keyword>
<protein>
    <recommendedName>
        <fullName evidence="4">Phosphatidate cytidylyltransferase</fullName>
    </recommendedName>
</protein>
<proteinExistence type="predicted"/>
<accession>A0ABV3TB49</accession>
<comment type="caution">
    <text evidence="2">The sequence shown here is derived from an EMBL/GenBank/DDBJ whole genome shotgun (WGS) entry which is preliminary data.</text>
</comment>
<evidence type="ECO:0000313" key="2">
    <source>
        <dbReference type="EMBL" id="MEX0468340.1"/>
    </source>
</evidence>
<evidence type="ECO:0000313" key="3">
    <source>
        <dbReference type="Proteomes" id="UP001556709"/>
    </source>
</evidence>
<reference evidence="2 3" key="1">
    <citation type="submission" date="2024-02" db="EMBL/GenBank/DDBJ databases">
        <title>New especies of Spiribacter isolated from saline water.</title>
        <authorList>
            <person name="Leon M.J."/>
            <person name="De La Haba R."/>
            <person name="Sanchez-Porro C."/>
            <person name="Ventosa A."/>
        </authorList>
    </citation>
    <scope>NUCLEOTIDE SEQUENCE [LARGE SCALE GENOMIC DNA]</scope>
    <source>
        <strain evidence="3">ag22IC6-390</strain>
    </source>
</reference>
<dbReference type="Proteomes" id="UP001556709">
    <property type="component" value="Unassembled WGS sequence"/>
</dbReference>
<evidence type="ECO:0000256" key="1">
    <source>
        <dbReference type="SAM" id="Phobius"/>
    </source>
</evidence>
<feature type="transmembrane region" description="Helical" evidence="1">
    <location>
        <begin position="30"/>
        <end position="46"/>
    </location>
</feature>
<name>A0ABV3TB49_9GAMM</name>